<evidence type="ECO:0000256" key="4">
    <source>
        <dbReference type="ARBA" id="ARBA00023306"/>
    </source>
</evidence>
<proteinExistence type="inferred from homology"/>
<dbReference type="Gene3D" id="1.10.10.10">
    <property type="entry name" value="Winged helix-like DNA-binding domain superfamily/Winged helix DNA-binding domain"/>
    <property type="match status" value="2"/>
</dbReference>
<evidence type="ECO:0000256" key="6">
    <source>
        <dbReference type="SAM" id="MobiDB-lite"/>
    </source>
</evidence>
<dbReference type="SUPFAM" id="SSF46785">
    <property type="entry name" value="Winged helix' DNA-binding domain"/>
    <property type="match status" value="2"/>
</dbReference>
<dbReference type="GO" id="GO:0051304">
    <property type="term" value="P:chromosome separation"/>
    <property type="evidence" value="ECO:0007669"/>
    <property type="project" value="InterPro"/>
</dbReference>
<dbReference type="Proteomes" id="UP000515800">
    <property type="component" value="Chromosome"/>
</dbReference>
<evidence type="ECO:0000256" key="3">
    <source>
        <dbReference type="ARBA" id="ARBA00022829"/>
    </source>
</evidence>
<comment type="subcellular location">
    <subcellularLocation>
        <location evidence="5">Cytoplasm</location>
    </subcellularLocation>
    <text evidence="5">Associated with two foci at the outer edges of the nucleoid region in young cells, and at four foci within both cell halves in older cells.</text>
</comment>
<keyword evidence="3 5" id="KW-0159">Chromosome partition</keyword>
<keyword evidence="4 5" id="KW-0131">Cell cycle</keyword>
<dbReference type="InterPro" id="IPR036388">
    <property type="entry name" value="WH-like_DNA-bd_sf"/>
</dbReference>
<sequence length="205" mass="22465">MTNLQQIEALLFVAGDEGVTIAELAHATEFAKPAVKGLLDSLTQRYVNDDDSALALLQTADRYQLVTKTSLVNVVQRYFTAPLTTALSQASLEVLAIVAYRQPITRMEVDEIRGVQSSSTLQKLVMRDLVTSKGKADEPGRPNLYGTTDYFLNYFGLSQITELPPLVNAAALDELQSQANQTVPLMPSGEQQTTENTLENEEQNG</sequence>
<organism evidence="7 8">
    <name type="scientific">Weissella diestrammenae</name>
    <dbReference type="NCBI Taxonomy" id="1162633"/>
    <lineage>
        <taxon>Bacteria</taxon>
        <taxon>Bacillati</taxon>
        <taxon>Bacillota</taxon>
        <taxon>Bacilli</taxon>
        <taxon>Lactobacillales</taxon>
        <taxon>Lactobacillaceae</taxon>
        <taxon>Weissella</taxon>
    </lineage>
</organism>
<dbReference type="HAMAP" id="MF_01804">
    <property type="entry name" value="ScpB"/>
    <property type="match status" value="1"/>
</dbReference>
<keyword evidence="8" id="KW-1185">Reference proteome</keyword>
<protein>
    <recommendedName>
        <fullName evidence="5">Segregation and condensation protein B</fullName>
    </recommendedName>
</protein>
<evidence type="ECO:0000256" key="2">
    <source>
        <dbReference type="ARBA" id="ARBA00022618"/>
    </source>
</evidence>
<dbReference type="AlphaFoldDB" id="A0A7G9T5Q7"/>
<dbReference type="PANTHER" id="PTHR34298">
    <property type="entry name" value="SEGREGATION AND CONDENSATION PROTEIN B"/>
    <property type="match status" value="1"/>
</dbReference>
<dbReference type="InterPro" id="IPR005234">
    <property type="entry name" value="ScpB_csome_segregation"/>
</dbReference>
<comment type="function">
    <text evidence="5">Participates in chromosomal partition during cell division. May act via the formation of a condensin-like complex containing Smc and ScpA that pull DNA away from mid-cell into both cell halves.</text>
</comment>
<comment type="similarity">
    <text evidence="5">Belongs to the ScpB family.</text>
</comment>
<dbReference type="GO" id="GO:0005737">
    <property type="term" value="C:cytoplasm"/>
    <property type="evidence" value="ECO:0007669"/>
    <property type="project" value="UniProtKB-SubCell"/>
</dbReference>
<dbReference type="GO" id="GO:0051301">
    <property type="term" value="P:cell division"/>
    <property type="evidence" value="ECO:0007669"/>
    <property type="project" value="UniProtKB-KW"/>
</dbReference>
<comment type="subunit">
    <text evidence="5">Homodimer. Homodimerization may be required to stabilize the binding of ScpA to the Smc head domains. Component of a cohesin-like complex composed of ScpA, ScpB and the Smc homodimer, in which ScpA and ScpB bind to the head domain of Smc. The presence of the three proteins is required for the association of the complex with DNA.</text>
</comment>
<dbReference type="RefSeq" id="WP_187529265.1">
    <property type="nucleotide sequence ID" value="NZ_CP060724.1"/>
</dbReference>
<feature type="region of interest" description="Disordered" evidence="6">
    <location>
        <begin position="184"/>
        <end position="205"/>
    </location>
</feature>
<name>A0A7G9T5Q7_9LACO</name>
<keyword evidence="1 5" id="KW-0963">Cytoplasm</keyword>
<reference evidence="7 8" key="1">
    <citation type="submission" date="2020-08" db="EMBL/GenBank/DDBJ databases">
        <title>Genome sequence of Weissella diestrammenae KACC 16890T.</title>
        <authorList>
            <person name="Hyun D.-W."/>
            <person name="Bae J.-W."/>
        </authorList>
    </citation>
    <scope>NUCLEOTIDE SEQUENCE [LARGE SCALE GENOMIC DNA]</scope>
    <source>
        <strain evidence="7 8">KACC 16890</strain>
    </source>
</reference>
<evidence type="ECO:0000313" key="7">
    <source>
        <dbReference type="EMBL" id="QNN75432.1"/>
    </source>
</evidence>
<dbReference type="NCBIfam" id="TIGR00281">
    <property type="entry name" value="SMC-Scp complex subunit ScpB"/>
    <property type="match status" value="1"/>
</dbReference>
<evidence type="ECO:0000256" key="1">
    <source>
        <dbReference type="ARBA" id="ARBA00022490"/>
    </source>
</evidence>
<dbReference type="KEGG" id="wdi:H9L19_00560"/>
<dbReference type="PANTHER" id="PTHR34298:SF2">
    <property type="entry name" value="SEGREGATION AND CONDENSATION PROTEIN B"/>
    <property type="match status" value="1"/>
</dbReference>
<dbReference type="PIRSF" id="PIRSF019345">
    <property type="entry name" value="ScpB"/>
    <property type="match status" value="1"/>
</dbReference>
<dbReference type="GO" id="GO:0006260">
    <property type="term" value="P:DNA replication"/>
    <property type="evidence" value="ECO:0007669"/>
    <property type="project" value="UniProtKB-UniRule"/>
</dbReference>
<accession>A0A7G9T5Q7</accession>
<gene>
    <name evidence="5 7" type="primary">scpB</name>
    <name evidence="7" type="ORF">H9L19_00560</name>
</gene>
<keyword evidence="2 5" id="KW-0132">Cell division</keyword>
<dbReference type="EMBL" id="CP060724">
    <property type="protein sequence ID" value="QNN75432.1"/>
    <property type="molecule type" value="Genomic_DNA"/>
</dbReference>
<dbReference type="InterPro" id="IPR036390">
    <property type="entry name" value="WH_DNA-bd_sf"/>
</dbReference>
<evidence type="ECO:0000256" key="5">
    <source>
        <dbReference type="HAMAP-Rule" id="MF_01804"/>
    </source>
</evidence>
<evidence type="ECO:0000313" key="8">
    <source>
        <dbReference type="Proteomes" id="UP000515800"/>
    </source>
</evidence>
<dbReference type="Pfam" id="PF04079">
    <property type="entry name" value="SMC_ScpB"/>
    <property type="match status" value="1"/>
</dbReference>